<name>A0AAV6VXW6_9ARAC</name>
<keyword evidence="2" id="KW-1185">Reference proteome</keyword>
<dbReference type="EMBL" id="JAFNEN010000014">
    <property type="protein sequence ID" value="KAG8200672.1"/>
    <property type="molecule type" value="Genomic_DNA"/>
</dbReference>
<gene>
    <name evidence="1" type="ORF">JTE90_022290</name>
</gene>
<accession>A0AAV6VXW6</accession>
<dbReference type="AlphaFoldDB" id="A0AAV6VXW6"/>
<dbReference type="Proteomes" id="UP000827092">
    <property type="component" value="Unassembled WGS sequence"/>
</dbReference>
<reference evidence="1 2" key="1">
    <citation type="journal article" date="2022" name="Nat. Ecol. Evol.">
        <title>A masculinizing supergene underlies an exaggerated male reproductive morph in a spider.</title>
        <authorList>
            <person name="Hendrickx F."/>
            <person name="De Corte Z."/>
            <person name="Sonet G."/>
            <person name="Van Belleghem S.M."/>
            <person name="Kostlbacher S."/>
            <person name="Vangestel C."/>
        </authorList>
    </citation>
    <scope>NUCLEOTIDE SEQUENCE [LARGE SCALE GENOMIC DNA]</scope>
    <source>
        <strain evidence="1">W744_W776</strain>
    </source>
</reference>
<evidence type="ECO:0000313" key="1">
    <source>
        <dbReference type="EMBL" id="KAG8200672.1"/>
    </source>
</evidence>
<evidence type="ECO:0000313" key="2">
    <source>
        <dbReference type="Proteomes" id="UP000827092"/>
    </source>
</evidence>
<protein>
    <submittedName>
        <fullName evidence="1">Uncharacterized protein</fullName>
    </submittedName>
</protein>
<comment type="caution">
    <text evidence="1">The sequence shown here is derived from an EMBL/GenBank/DDBJ whole genome shotgun (WGS) entry which is preliminary data.</text>
</comment>
<proteinExistence type="predicted"/>
<sequence>MHHSYSKKALIPYKERSASPLTVPPDEPCLWKEFEALHRSTKLVFGDFIPNPTTLPSRNKTQRKSGKADLLHSFFTPTLTISHHCHLPSLPEITHKTHTQRGVFHSSPLQCLEDWIRHKNASLRQQSGLSNPILLQSGFNALAGHHD</sequence>
<organism evidence="1 2">
    <name type="scientific">Oedothorax gibbosus</name>
    <dbReference type="NCBI Taxonomy" id="931172"/>
    <lineage>
        <taxon>Eukaryota</taxon>
        <taxon>Metazoa</taxon>
        <taxon>Ecdysozoa</taxon>
        <taxon>Arthropoda</taxon>
        <taxon>Chelicerata</taxon>
        <taxon>Arachnida</taxon>
        <taxon>Araneae</taxon>
        <taxon>Araneomorphae</taxon>
        <taxon>Entelegynae</taxon>
        <taxon>Araneoidea</taxon>
        <taxon>Linyphiidae</taxon>
        <taxon>Erigoninae</taxon>
        <taxon>Oedothorax</taxon>
    </lineage>
</organism>